<protein>
    <submittedName>
        <fullName evidence="3">Uncharacterized protein</fullName>
    </submittedName>
</protein>
<organism evidence="3 4">
    <name type="scientific">Sulfitobacter undariae</name>
    <dbReference type="NCBI Taxonomy" id="1563671"/>
    <lineage>
        <taxon>Bacteria</taxon>
        <taxon>Pseudomonadati</taxon>
        <taxon>Pseudomonadota</taxon>
        <taxon>Alphaproteobacteria</taxon>
        <taxon>Rhodobacterales</taxon>
        <taxon>Roseobacteraceae</taxon>
        <taxon>Sulfitobacter</taxon>
    </lineage>
</organism>
<gene>
    <name evidence="3" type="ORF">GGR95_000761</name>
</gene>
<dbReference type="RefSeq" id="WP_184562950.1">
    <property type="nucleotide sequence ID" value="NZ_JACIEI010000002.1"/>
</dbReference>
<keyword evidence="4" id="KW-1185">Reference proteome</keyword>
<evidence type="ECO:0000256" key="1">
    <source>
        <dbReference type="SAM" id="MobiDB-lite"/>
    </source>
</evidence>
<evidence type="ECO:0000256" key="2">
    <source>
        <dbReference type="SAM" id="Phobius"/>
    </source>
</evidence>
<evidence type="ECO:0000313" key="3">
    <source>
        <dbReference type="EMBL" id="MBB3993133.1"/>
    </source>
</evidence>
<comment type="caution">
    <text evidence="3">The sequence shown here is derived from an EMBL/GenBank/DDBJ whole genome shotgun (WGS) entry which is preliminary data.</text>
</comment>
<evidence type="ECO:0000313" key="4">
    <source>
        <dbReference type="Proteomes" id="UP000530268"/>
    </source>
</evidence>
<keyword evidence="2" id="KW-1133">Transmembrane helix</keyword>
<dbReference type="EMBL" id="JACIEI010000002">
    <property type="protein sequence ID" value="MBB3993133.1"/>
    <property type="molecule type" value="Genomic_DNA"/>
</dbReference>
<feature type="region of interest" description="Disordered" evidence="1">
    <location>
        <begin position="232"/>
        <end position="251"/>
    </location>
</feature>
<dbReference type="Proteomes" id="UP000530268">
    <property type="component" value="Unassembled WGS sequence"/>
</dbReference>
<reference evidence="3 4" key="1">
    <citation type="submission" date="2020-08" db="EMBL/GenBank/DDBJ databases">
        <title>Genomic Encyclopedia of Type Strains, Phase IV (KMG-IV): sequencing the most valuable type-strain genomes for metagenomic binning, comparative biology and taxonomic classification.</title>
        <authorList>
            <person name="Goeker M."/>
        </authorList>
    </citation>
    <scope>NUCLEOTIDE SEQUENCE [LARGE SCALE GENOMIC DNA]</scope>
    <source>
        <strain evidence="3 4">DSM 102234</strain>
    </source>
</reference>
<keyword evidence="2" id="KW-0812">Transmembrane</keyword>
<dbReference type="AlphaFoldDB" id="A0A7W6E7G1"/>
<accession>A0A7W6E7G1</accession>
<sequence>MGASFAPTTVGFVQSYHQSKSLIADARQADAPPLVAVSNFSRDSGVALLDEVYLQGELREDVGPYEKAQKGVNFSYLALQDGSDYVLLYFESYLTDLTLERLAKTKDTGGRVQVRGFLAPRYRAAPPKEWLAKFGAGAKYKAIVEPYFGTREAAISEQAQDGLMIATIAGVMNLALFFVAAIKFRSWRKLVAVRRPAKPKLPTKAPPLPMPKAGAIERARKITELAVVSTPQKQDKFQDGPIKSKTGWFRK</sequence>
<feature type="transmembrane region" description="Helical" evidence="2">
    <location>
        <begin position="163"/>
        <end position="184"/>
    </location>
</feature>
<proteinExistence type="predicted"/>
<name>A0A7W6E7G1_9RHOB</name>
<keyword evidence="2" id="KW-0472">Membrane</keyword>